<dbReference type="AlphaFoldDB" id="A0A150TWU8"/>
<dbReference type="SUPFAM" id="SSF57884">
    <property type="entry name" value="Ada DNA repair protein, N-terminal domain (N-Ada 10)"/>
    <property type="match status" value="1"/>
</dbReference>
<organism evidence="3 4">
    <name type="scientific">Sorangium cellulosum</name>
    <name type="common">Polyangium cellulosum</name>
    <dbReference type="NCBI Taxonomy" id="56"/>
    <lineage>
        <taxon>Bacteria</taxon>
        <taxon>Pseudomonadati</taxon>
        <taxon>Myxococcota</taxon>
        <taxon>Polyangia</taxon>
        <taxon>Polyangiales</taxon>
        <taxon>Polyangiaceae</taxon>
        <taxon>Sorangium</taxon>
    </lineage>
</organism>
<dbReference type="GO" id="GO:0003677">
    <property type="term" value="F:DNA binding"/>
    <property type="evidence" value="ECO:0007669"/>
    <property type="project" value="InterPro"/>
</dbReference>
<dbReference type="GO" id="GO:0008270">
    <property type="term" value="F:zinc ion binding"/>
    <property type="evidence" value="ECO:0007669"/>
    <property type="project" value="InterPro"/>
</dbReference>
<evidence type="ECO:0000259" key="2">
    <source>
        <dbReference type="Pfam" id="PF02805"/>
    </source>
</evidence>
<dbReference type="GO" id="GO:0006281">
    <property type="term" value="P:DNA repair"/>
    <property type="evidence" value="ECO:0007669"/>
    <property type="project" value="InterPro"/>
</dbReference>
<keyword evidence="1" id="KW-0010">Activator</keyword>
<dbReference type="InterPro" id="IPR035451">
    <property type="entry name" value="Ada-like_dom_sf"/>
</dbReference>
<dbReference type="Pfam" id="PF02805">
    <property type="entry name" value="Ada_Zn_binding"/>
    <property type="match status" value="1"/>
</dbReference>
<dbReference type="InterPro" id="IPR004026">
    <property type="entry name" value="Ada_DNA_repair_Zn-bd"/>
</dbReference>
<protein>
    <recommendedName>
        <fullName evidence="2">Ada DNA repair metal-binding domain-containing protein</fullName>
    </recommendedName>
</protein>
<sequence>MARPVDHKPCKVYWLLDPDGQKYESASPGTLGGNAKDKIYGRLDCGSALAAIRKYGDSYTKHRVFFADEEVAVAAGYRPCGNCMRNQFIAWKKTQEGA</sequence>
<reference evidence="3 4" key="1">
    <citation type="submission" date="2014-02" db="EMBL/GenBank/DDBJ databases">
        <title>The small core and large imbalanced accessory genome model reveals a collaborative survival strategy of Sorangium cellulosum strains in nature.</title>
        <authorList>
            <person name="Han K."/>
            <person name="Peng R."/>
            <person name="Blom J."/>
            <person name="Li Y.-Z."/>
        </authorList>
    </citation>
    <scope>NUCLEOTIDE SEQUENCE [LARGE SCALE GENOMIC DNA]</scope>
    <source>
        <strain evidence="3 4">So0007-03</strain>
    </source>
</reference>
<name>A0A150TWU8_SORCE</name>
<dbReference type="GO" id="GO:0006355">
    <property type="term" value="P:regulation of DNA-templated transcription"/>
    <property type="evidence" value="ECO:0007669"/>
    <property type="project" value="InterPro"/>
</dbReference>
<accession>A0A150TWU8</accession>
<dbReference type="Gene3D" id="3.40.10.10">
    <property type="entry name" value="DNA Methylphosphotriester Repair Domain"/>
    <property type="match status" value="1"/>
</dbReference>
<proteinExistence type="predicted"/>
<dbReference type="Proteomes" id="UP000075502">
    <property type="component" value="Unassembled WGS sequence"/>
</dbReference>
<evidence type="ECO:0000313" key="3">
    <source>
        <dbReference type="EMBL" id="KYG09086.1"/>
    </source>
</evidence>
<comment type="caution">
    <text evidence="3">The sequence shown here is derived from an EMBL/GenBank/DDBJ whole genome shotgun (WGS) entry which is preliminary data.</text>
</comment>
<gene>
    <name evidence="3" type="ORF">BE21_20035</name>
</gene>
<feature type="domain" description="Ada DNA repair metal-binding" evidence="2">
    <location>
        <begin position="33"/>
        <end position="83"/>
    </location>
</feature>
<dbReference type="EMBL" id="JEME01000783">
    <property type="protein sequence ID" value="KYG09086.1"/>
    <property type="molecule type" value="Genomic_DNA"/>
</dbReference>
<evidence type="ECO:0000313" key="4">
    <source>
        <dbReference type="Proteomes" id="UP000075502"/>
    </source>
</evidence>
<evidence type="ECO:0000256" key="1">
    <source>
        <dbReference type="ARBA" id="ARBA00023159"/>
    </source>
</evidence>
<dbReference type="GO" id="GO:0008168">
    <property type="term" value="F:methyltransferase activity"/>
    <property type="evidence" value="ECO:0007669"/>
    <property type="project" value="InterPro"/>
</dbReference>